<feature type="domain" description="Glycoside hydrolase family 31 TIM barrel" evidence="2">
    <location>
        <begin position="178"/>
        <end position="210"/>
    </location>
</feature>
<evidence type="ECO:0000256" key="1">
    <source>
        <dbReference type="RuleBase" id="RU361185"/>
    </source>
</evidence>
<evidence type="ECO:0000313" key="4">
    <source>
        <dbReference type="EMBL" id="MQL89893.1"/>
    </source>
</evidence>
<evidence type="ECO:0000313" key="5">
    <source>
        <dbReference type="Proteomes" id="UP000652761"/>
    </source>
</evidence>
<accession>A0A843VBF7</accession>
<dbReference type="InterPro" id="IPR025756">
    <property type="entry name" value="Myb_CC_LHEQLE"/>
</dbReference>
<organism evidence="4 5">
    <name type="scientific">Colocasia esculenta</name>
    <name type="common">Wild taro</name>
    <name type="synonym">Arum esculentum</name>
    <dbReference type="NCBI Taxonomy" id="4460"/>
    <lineage>
        <taxon>Eukaryota</taxon>
        <taxon>Viridiplantae</taxon>
        <taxon>Streptophyta</taxon>
        <taxon>Embryophyta</taxon>
        <taxon>Tracheophyta</taxon>
        <taxon>Spermatophyta</taxon>
        <taxon>Magnoliopsida</taxon>
        <taxon>Liliopsida</taxon>
        <taxon>Araceae</taxon>
        <taxon>Aroideae</taxon>
        <taxon>Colocasieae</taxon>
        <taxon>Colocasia</taxon>
    </lineage>
</organism>
<keyword evidence="1" id="KW-0326">Glycosidase</keyword>
<dbReference type="PANTHER" id="PTHR22762:SF120">
    <property type="entry name" value="HETEROGLYCAN GLUCOSIDASE 1"/>
    <property type="match status" value="1"/>
</dbReference>
<comment type="caution">
    <text evidence="4">The sequence shown here is derived from an EMBL/GenBank/DDBJ whole genome shotgun (WGS) entry which is preliminary data.</text>
</comment>
<dbReference type="Pfam" id="PF14379">
    <property type="entry name" value="Myb_CC_LHEQLE"/>
    <property type="match status" value="1"/>
</dbReference>
<evidence type="ECO:0000259" key="2">
    <source>
        <dbReference type="Pfam" id="PF01055"/>
    </source>
</evidence>
<dbReference type="Proteomes" id="UP000652761">
    <property type="component" value="Unassembled WGS sequence"/>
</dbReference>
<keyword evidence="5" id="KW-1185">Reference proteome</keyword>
<dbReference type="AlphaFoldDB" id="A0A843VBF7"/>
<dbReference type="GO" id="GO:0005975">
    <property type="term" value="P:carbohydrate metabolic process"/>
    <property type="evidence" value="ECO:0007669"/>
    <property type="project" value="InterPro"/>
</dbReference>
<dbReference type="InterPro" id="IPR000322">
    <property type="entry name" value="Glyco_hydro_31_TIM"/>
</dbReference>
<feature type="non-terminal residue" evidence="4">
    <location>
        <position position="1"/>
    </location>
</feature>
<name>A0A843VBF7_COLES</name>
<comment type="similarity">
    <text evidence="1">Belongs to the glycosyl hydrolase 31 family.</text>
</comment>
<feature type="domain" description="MYB-CC type transcription factor LHEQLE-containing" evidence="3">
    <location>
        <begin position="77"/>
        <end position="104"/>
    </location>
</feature>
<reference evidence="4" key="1">
    <citation type="submission" date="2017-07" db="EMBL/GenBank/DDBJ databases">
        <title>Taro Niue Genome Assembly and Annotation.</title>
        <authorList>
            <person name="Atibalentja N."/>
            <person name="Keating K."/>
            <person name="Fields C.J."/>
        </authorList>
    </citation>
    <scope>NUCLEOTIDE SEQUENCE</scope>
    <source>
        <strain evidence="4">Niue_2</strain>
        <tissue evidence="4">Leaf</tissue>
    </source>
</reference>
<dbReference type="EMBL" id="NMUH01001188">
    <property type="protein sequence ID" value="MQL89893.1"/>
    <property type="molecule type" value="Genomic_DNA"/>
</dbReference>
<sequence>MEVETGISQAGNVYAIIAYGFKYFVVVLQKYRLSRNLQVQASQVPNKSGSTVFADRFPEISGALTNGTNPFHTNPGLQINEALDMQIEVQRRLHEQLEVARLLKLFGRKGYLAMSYGWILIDYMDGFRCFIFDKERFPNPKSLFRDLYAIRFNAVWMLDPGIKHKPVYFVYDSGSETDVYGMLMAKSTYEGMKMASGERRPFVLTRAGFIDMSKDIGNDLFDVVIDSSA</sequence>
<dbReference type="OrthoDB" id="1334205at2759"/>
<gene>
    <name evidence="4" type="ORF">Taro_022482</name>
</gene>
<dbReference type="Gene3D" id="3.20.20.80">
    <property type="entry name" value="Glycosidases"/>
    <property type="match status" value="2"/>
</dbReference>
<evidence type="ECO:0000259" key="3">
    <source>
        <dbReference type="Pfam" id="PF14379"/>
    </source>
</evidence>
<dbReference type="PANTHER" id="PTHR22762">
    <property type="entry name" value="ALPHA-GLUCOSIDASE"/>
    <property type="match status" value="1"/>
</dbReference>
<proteinExistence type="inferred from homology"/>
<dbReference type="GO" id="GO:0004553">
    <property type="term" value="F:hydrolase activity, hydrolyzing O-glycosyl compounds"/>
    <property type="evidence" value="ECO:0007669"/>
    <property type="project" value="InterPro"/>
</dbReference>
<protein>
    <submittedName>
        <fullName evidence="4">Uncharacterized protein</fullName>
    </submittedName>
</protein>
<dbReference type="Pfam" id="PF01055">
    <property type="entry name" value="Glyco_hydro_31_2nd"/>
    <property type="match status" value="1"/>
</dbReference>
<keyword evidence="1" id="KW-0378">Hydrolase</keyword>